<evidence type="ECO:0008006" key="4">
    <source>
        <dbReference type="Google" id="ProtNLM"/>
    </source>
</evidence>
<evidence type="ECO:0000256" key="1">
    <source>
        <dbReference type="SAM" id="Phobius"/>
    </source>
</evidence>
<keyword evidence="1" id="KW-0472">Membrane</keyword>
<feature type="transmembrane region" description="Helical" evidence="1">
    <location>
        <begin position="196"/>
        <end position="218"/>
    </location>
</feature>
<reference evidence="2 3" key="1">
    <citation type="journal article" date="2018" name="ISME J.">
        <title>Endosymbiont genomes yield clues of tubeworm success.</title>
        <authorList>
            <person name="Li Y."/>
            <person name="Liles M.R."/>
            <person name="Halanych K.M."/>
        </authorList>
    </citation>
    <scope>NUCLEOTIDE SEQUENCE [LARGE SCALE GENOMIC DNA]</scope>
    <source>
        <strain evidence="2">A1464</strain>
    </source>
</reference>
<protein>
    <recommendedName>
        <fullName evidence="4">DUF4129 domain-containing protein</fullName>
    </recommendedName>
</protein>
<evidence type="ECO:0000313" key="3">
    <source>
        <dbReference type="Proteomes" id="UP000254266"/>
    </source>
</evidence>
<keyword evidence="3" id="KW-1185">Reference proteome</keyword>
<proteinExistence type="predicted"/>
<dbReference type="EMBL" id="QFXC01000008">
    <property type="protein sequence ID" value="RDH84005.1"/>
    <property type="molecule type" value="Genomic_DNA"/>
</dbReference>
<organism evidence="2 3">
    <name type="scientific">endosymbiont of Galathealinum brachiosum</name>
    <dbReference type="NCBI Taxonomy" id="2200906"/>
    <lineage>
        <taxon>Bacteria</taxon>
        <taxon>Pseudomonadati</taxon>
        <taxon>Pseudomonadota</taxon>
        <taxon>Gammaproteobacteria</taxon>
        <taxon>sulfur-oxidizing symbionts</taxon>
    </lineage>
</organism>
<gene>
    <name evidence="2" type="ORF">DIZ80_07675</name>
</gene>
<feature type="transmembrane region" description="Helical" evidence="1">
    <location>
        <begin position="29"/>
        <end position="50"/>
    </location>
</feature>
<keyword evidence="1" id="KW-0812">Transmembrane</keyword>
<dbReference type="AlphaFoldDB" id="A0A370DGE8"/>
<keyword evidence="1" id="KW-1133">Transmembrane helix</keyword>
<dbReference type="Proteomes" id="UP000254266">
    <property type="component" value="Unassembled WGS sequence"/>
</dbReference>
<accession>A0A370DGE8</accession>
<feature type="transmembrane region" description="Helical" evidence="1">
    <location>
        <begin position="153"/>
        <end position="176"/>
    </location>
</feature>
<evidence type="ECO:0000313" key="2">
    <source>
        <dbReference type="EMBL" id="RDH84005.1"/>
    </source>
</evidence>
<sequence length="275" mass="32173">MQLDKIIITLRQRSPWEAMDLGVMVMRKLWPVILFPWLILMSGVLCFVIFAEYQGYWYFGSIFLWLIKPVYESMILHIISRGIFGEYLSASDVYSSMGEWLKTGLRTTFFFWRLSPSRSFNMPVNLLEGLTGSKRKKRLESLHRVAGSHSMGLTIIGVHFEYVVLMTLYVLLFFIAPDTTVEYFNSIVEDSNDQTLWFVIGSILYAITLFILEPFYVASGFMLYLNRRTQLEGWDIELDFKKLAQRLNDPHFQSYKGRDRNEIDQQVIDTGNARD</sequence>
<comment type="caution">
    <text evidence="2">The sequence shown here is derived from an EMBL/GenBank/DDBJ whole genome shotgun (WGS) entry which is preliminary data.</text>
</comment>
<feature type="transmembrane region" description="Helical" evidence="1">
    <location>
        <begin position="56"/>
        <end position="79"/>
    </location>
</feature>
<name>A0A370DGE8_9GAMM</name>